<dbReference type="EMBL" id="QGNW01001032">
    <property type="protein sequence ID" value="RVW57731.1"/>
    <property type="molecule type" value="Genomic_DNA"/>
</dbReference>
<proteinExistence type="predicted"/>
<evidence type="ECO:0000313" key="2">
    <source>
        <dbReference type="Proteomes" id="UP000288805"/>
    </source>
</evidence>
<sequence>MLMKNGGITSFKFHLAHTNLHNNSKKCPRVPREVKEEIDEIQRHVIDKDDDDDDDVYMYSADMHPYKQDAYQAIVHTLKVIEWN</sequence>
<dbReference type="Proteomes" id="UP000288805">
    <property type="component" value="Unassembled WGS sequence"/>
</dbReference>
<dbReference type="AlphaFoldDB" id="A0A438FCM8"/>
<reference evidence="1 2" key="1">
    <citation type="journal article" date="2018" name="PLoS Genet.">
        <title>Population sequencing reveals clonal diversity and ancestral inbreeding in the grapevine cultivar Chardonnay.</title>
        <authorList>
            <person name="Roach M.J."/>
            <person name="Johnson D.L."/>
            <person name="Bohlmann J."/>
            <person name="van Vuuren H.J."/>
            <person name="Jones S.J."/>
            <person name="Pretorius I.S."/>
            <person name="Schmidt S.A."/>
            <person name="Borneman A.R."/>
        </authorList>
    </citation>
    <scope>NUCLEOTIDE SEQUENCE [LARGE SCALE GENOMIC DNA]</scope>
    <source>
        <strain evidence="2">cv. Chardonnay</strain>
        <tissue evidence="1">Leaf</tissue>
    </source>
</reference>
<name>A0A438FCM8_VITVI</name>
<comment type="caution">
    <text evidence="1">The sequence shown here is derived from an EMBL/GenBank/DDBJ whole genome shotgun (WGS) entry which is preliminary data.</text>
</comment>
<gene>
    <name evidence="1" type="ORF">CK203_117342</name>
</gene>
<accession>A0A438FCM8</accession>
<organism evidence="1 2">
    <name type="scientific">Vitis vinifera</name>
    <name type="common">Grape</name>
    <dbReference type="NCBI Taxonomy" id="29760"/>
    <lineage>
        <taxon>Eukaryota</taxon>
        <taxon>Viridiplantae</taxon>
        <taxon>Streptophyta</taxon>
        <taxon>Embryophyta</taxon>
        <taxon>Tracheophyta</taxon>
        <taxon>Spermatophyta</taxon>
        <taxon>Magnoliopsida</taxon>
        <taxon>eudicotyledons</taxon>
        <taxon>Gunneridae</taxon>
        <taxon>Pentapetalae</taxon>
        <taxon>rosids</taxon>
        <taxon>Vitales</taxon>
        <taxon>Vitaceae</taxon>
        <taxon>Viteae</taxon>
        <taxon>Vitis</taxon>
    </lineage>
</organism>
<protein>
    <submittedName>
        <fullName evidence="1">Uncharacterized protein</fullName>
    </submittedName>
</protein>
<evidence type="ECO:0000313" key="1">
    <source>
        <dbReference type="EMBL" id="RVW57731.1"/>
    </source>
</evidence>